<dbReference type="EMBL" id="PYFT01000001">
    <property type="protein sequence ID" value="PSR56090.1"/>
    <property type="molecule type" value="Genomic_DNA"/>
</dbReference>
<dbReference type="GO" id="GO:0051276">
    <property type="term" value="P:chromosome organization"/>
    <property type="evidence" value="ECO:0007669"/>
    <property type="project" value="InterPro"/>
</dbReference>
<feature type="region of interest" description="Disordered" evidence="1">
    <location>
        <begin position="1"/>
        <end position="26"/>
    </location>
</feature>
<evidence type="ECO:0000256" key="1">
    <source>
        <dbReference type="SAM" id="MobiDB-lite"/>
    </source>
</evidence>
<proteinExistence type="predicted"/>
<dbReference type="AlphaFoldDB" id="A0A2T2YKR0"/>
<dbReference type="Pfam" id="PF03592">
    <property type="entry name" value="Terminase_2"/>
    <property type="match status" value="1"/>
</dbReference>
<name>A0A2T2YKR0_9BACT</name>
<sequence>MNSDEQELEDELAETPNPDEQSPTKFTVKESRFIEEFCSDFNGSRSAKEAGYSEKNSRRIAYQLLKKPHIKKAIKARLEELSMPAEEATMRMTNIARANLNEYYDIIEVDELTQIEKPLIEIIYELEEEVKFEQEFAERAGFTGKTLTSHQKQQEARKLKILRMQMELERDPLAKRLVSGPPVKKEVAELNLVRLVKAKEKGSIKSVTPTQFGTKVELYAADAALRDIVKIHGLYAPEKVESTNTNRNLNYDVSNLSEKEIQSLYQALKKEYL</sequence>
<dbReference type="RefSeq" id="WP_106932268.1">
    <property type="nucleotide sequence ID" value="NZ_PYFT01000001.1"/>
</dbReference>
<organism evidence="2 3">
    <name type="scientific">Adhaeribacter arboris</name>
    <dbReference type="NCBI Taxonomy" id="2072846"/>
    <lineage>
        <taxon>Bacteria</taxon>
        <taxon>Pseudomonadati</taxon>
        <taxon>Bacteroidota</taxon>
        <taxon>Cytophagia</taxon>
        <taxon>Cytophagales</taxon>
        <taxon>Hymenobacteraceae</taxon>
        <taxon>Adhaeribacter</taxon>
    </lineage>
</organism>
<feature type="compositionally biased region" description="Acidic residues" evidence="1">
    <location>
        <begin position="1"/>
        <end position="13"/>
    </location>
</feature>
<accession>A0A2T2YKR0</accession>
<protein>
    <recommendedName>
        <fullName evidence="4">Terminase small subunit</fullName>
    </recommendedName>
</protein>
<evidence type="ECO:0000313" key="3">
    <source>
        <dbReference type="Proteomes" id="UP000240357"/>
    </source>
</evidence>
<dbReference type="Proteomes" id="UP000240357">
    <property type="component" value="Unassembled WGS sequence"/>
</dbReference>
<evidence type="ECO:0008006" key="4">
    <source>
        <dbReference type="Google" id="ProtNLM"/>
    </source>
</evidence>
<reference evidence="2 3" key="1">
    <citation type="submission" date="2018-03" db="EMBL/GenBank/DDBJ databases">
        <title>Adhaeribacter sp. HMF7605 Genome sequencing and assembly.</title>
        <authorList>
            <person name="Kang H."/>
            <person name="Kang J."/>
            <person name="Cha I."/>
            <person name="Kim H."/>
            <person name="Joh K."/>
        </authorList>
    </citation>
    <scope>NUCLEOTIDE SEQUENCE [LARGE SCALE GENOMIC DNA]</scope>
    <source>
        <strain evidence="2 3">HMF7605</strain>
    </source>
</reference>
<dbReference type="InterPro" id="IPR038713">
    <property type="entry name" value="Terminase_Gp1_N_sf"/>
</dbReference>
<gene>
    <name evidence="2" type="ORF">AHMF7605_22590</name>
</gene>
<dbReference type="InterPro" id="IPR005335">
    <property type="entry name" value="Terminase_ssu"/>
</dbReference>
<keyword evidence="3" id="KW-1185">Reference proteome</keyword>
<dbReference type="OrthoDB" id="1338457at2"/>
<dbReference type="Gene3D" id="1.10.10.1400">
    <property type="entry name" value="Terminase, small subunit, N-terminal DNA-binding domain, HTH motif"/>
    <property type="match status" value="1"/>
</dbReference>
<comment type="caution">
    <text evidence="2">The sequence shown here is derived from an EMBL/GenBank/DDBJ whole genome shotgun (WGS) entry which is preliminary data.</text>
</comment>
<evidence type="ECO:0000313" key="2">
    <source>
        <dbReference type="EMBL" id="PSR56090.1"/>
    </source>
</evidence>